<dbReference type="InterPro" id="IPR010347">
    <property type="entry name" value="Tdp1"/>
</dbReference>
<dbReference type="Pfam" id="PF02809">
    <property type="entry name" value="UIM"/>
    <property type="match status" value="2"/>
</dbReference>
<accession>A0A9P6V0M2</accession>
<evidence type="ECO:0000313" key="5">
    <source>
        <dbReference type="Proteomes" id="UP000738325"/>
    </source>
</evidence>
<evidence type="ECO:0000256" key="2">
    <source>
        <dbReference type="PIRSR" id="PIRSR610347-2"/>
    </source>
</evidence>
<feature type="binding site" evidence="2">
    <location>
        <position position="544"/>
    </location>
    <ligand>
        <name>substrate</name>
    </ligand>
</feature>
<dbReference type="GO" id="GO:0008081">
    <property type="term" value="F:phosphoric diester hydrolase activity"/>
    <property type="evidence" value="ECO:0007669"/>
    <property type="project" value="InterPro"/>
</dbReference>
<evidence type="ECO:0000256" key="3">
    <source>
        <dbReference type="SAM" id="MobiDB-lite"/>
    </source>
</evidence>
<comment type="caution">
    <text evidence="4">The sequence shown here is derived from an EMBL/GenBank/DDBJ whole genome shotgun (WGS) entry which is preliminary data.</text>
</comment>
<feature type="compositionally biased region" description="Basic and acidic residues" evidence="3">
    <location>
        <begin position="67"/>
        <end position="76"/>
    </location>
</feature>
<dbReference type="Pfam" id="PF06087">
    <property type="entry name" value="Tyr-DNA_phospho"/>
    <property type="match status" value="1"/>
</dbReference>
<dbReference type="OrthoDB" id="47785at2759"/>
<dbReference type="AlphaFoldDB" id="A0A9P6V0M2"/>
<dbReference type="PANTHER" id="PTHR12415">
    <property type="entry name" value="TYROSYL-DNA PHOSPHODIESTERASE 1"/>
    <property type="match status" value="1"/>
</dbReference>
<organism evidence="4 5">
    <name type="scientific">Dissophora globulifera</name>
    <dbReference type="NCBI Taxonomy" id="979702"/>
    <lineage>
        <taxon>Eukaryota</taxon>
        <taxon>Fungi</taxon>
        <taxon>Fungi incertae sedis</taxon>
        <taxon>Mucoromycota</taxon>
        <taxon>Mortierellomycotina</taxon>
        <taxon>Mortierellomycetes</taxon>
        <taxon>Mortierellales</taxon>
        <taxon>Mortierellaceae</taxon>
        <taxon>Dissophora</taxon>
    </lineage>
</organism>
<feature type="compositionally biased region" description="Basic and acidic residues" evidence="3">
    <location>
        <begin position="128"/>
        <end position="144"/>
    </location>
</feature>
<dbReference type="EMBL" id="JAAAIP010000013">
    <property type="protein sequence ID" value="KAG0329610.1"/>
    <property type="molecule type" value="Genomic_DNA"/>
</dbReference>
<dbReference type="Proteomes" id="UP000738325">
    <property type="component" value="Unassembled WGS sequence"/>
</dbReference>
<proteinExistence type="predicted"/>
<feature type="compositionally biased region" description="Low complexity" evidence="3">
    <location>
        <begin position="86"/>
        <end position="103"/>
    </location>
</feature>
<dbReference type="Gene3D" id="6.10.140.100">
    <property type="match status" value="1"/>
</dbReference>
<gene>
    <name evidence="4" type="ORF">BGZ99_001217</name>
</gene>
<evidence type="ECO:0008006" key="6">
    <source>
        <dbReference type="Google" id="ProtNLM"/>
    </source>
</evidence>
<dbReference type="InterPro" id="IPR003903">
    <property type="entry name" value="UIM_dom"/>
</dbReference>
<dbReference type="SMART" id="SM00726">
    <property type="entry name" value="UIM"/>
    <property type="match status" value="2"/>
</dbReference>
<feature type="active site" description="Proton donor/acceptor" evidence="1">
    <location>
        <position position="542"/>
    </location>
</feature>
<feature type="binding site" evidence="2">
    <location>
        <position position="323"/>
    </location>
    <ligand>
        <name>substrate</name>
    </ligand>
</feature>
<feature type="active site" description="Nucleophile" evidence="1">
    <location>
        <position position="321"/>
    </location>
</feature>
<dbReference type="GO" id="GO:0006281">
    <property type="term" value="P:DNA repair"/>
    <property type="evidence" value="ECO:0007669"/>
    <property type="project" value="InterPro"/>
</dbReference>
<sequence length="677" mass="75262">MYSDDEEAAIAEAIRLSMAESTPRTRPTQAQRPAPQIIDLTDDLEPVKEENEKIVSAIVDTDSNINDDGRGERRNDDDEDDEDLKAALALSLKETSSSSSQSSAKRETGPSHIPGQDVSTLVSFDGLSRAEMERQRQERLRRLAEPSGIVNATVGSGDRTKRQRTSLSPSSDEQAAKSRKAESSTFSASISKTKSLNMPAGTASTLSMPTISRPSRSFDQAATSAIYQPEFPSATFRNTSIKNQSGEWEIRFQDLIRKEHILKAVMTSFELDETWLERYLPRSVPQLLVEHWHKENGQPGFCVEGKVTILHPPLNGFGTFHPKLMLLFYPMFCRVVVSSANLVQHDWEELVNTVYVQDFSMLSAAVESPAELGDFGSTLHNYLQVMTVPDQVLSLVRSIDFRTAKVLLIPSVQGSFPVAAPHIYGIAQLAKTLRPKIAHDQEVKIEYQTSSLGKLTLRFLTEFHRASTGLPLRARSKFTEDEVMPDIKVIFPTERHVQNSRLGELGAGTVCFQDQYWKDSTYPQRVMHDFECVGPLRGSLMHSKLVLAEAVNSSNSSGRSRSAPGRTVGGQQAATKCAGWFYIGSANFTESAWGSIASKRPTAKQEGGLYISMRNWELGIVYVVETEEEMNSLAQLARSRGTDRESDGTVRSFFGPLPVPYSRPPIPYTSDDRPWIR</sequence>
<dbReference type="PROSITE" id="PS50330">
    <property type="entry name" value="UIM"/>
    <property type="match status" value="2"/>
</dbReference>
<keyword evidence="5" id="KW-1185">Reference proteome</keyword>
<dbReference type="GO" id="GO:0005634">
    <property type="term" value="C:nucleus"/>
    <property type="evidence" value="ECO:0007669"/>
    <property type="project" value="InterPro"/>
</dbReference>
<feature type="compositionally biased region" description="Polar residues" evidence="3">
    <location>
        <begin position="183"/>
        <end position="214"/>
    </location>
</feature>
<evidence type="ECO:0000313" key="4">
    <source>
        <dbReference type="EMBL" id="KAG0329610.1"/>
    </source>
</evidence>
<dbReference type="CDD" id="cd09122">
    <property type="entry name" value="PLDc_Tdp1_1"/>
    <property type="match status" value="1"/>
</dbReference>
<name>A0A9P6V0M2_9FUNG</name>
<feature type="compositionally biased region" description="Polar residues" evidence="3">
    <location>
        <begin position="19"/>
        <end position="31"/>
    </location>
</feature>
<protein>
    <recommendedName>
        <fullName evidence="6">Tyrosyl-DNA phosphodiesterase</fullName>
    </recommendedName>
</protein>
<evidence type="ECO:0000256" key="1">
    <source>
        <dbReference type="PIRSR" id="PIRSR610347-1"/>
    </source>
</evidence>
<dbReference type="SUPFAM" id="SSF56024">
    <property type="entry name" value="Phospholipase D/nuclease"/>
    <property type="match status" value="2"/>
</dbReference>
<dbReference type="Gene3D" id="3.30.870.10">
    <property type="entry name" value="Endonuclease Chain A"/>
    <property type="match status" value="2"/>
</dbReference>
<feature type="region of interest" description="Disordered" evidence="3">
    <location>
        <begin position="1"/>
        <end position="214"/>
    </location>
</feature>
<reference evidence="4" key="1">
    <citation type="journal article" date="2020" name="Fungal Divers.">
        <title>Resolving the Mortierellaceae phylogeny through synthesis of multi-gene phylogenetics and phylogenomics.</title>
        <authorList>
            <person name="Vandepol N."/>
            <person name="Liber J."/>
            <person name="Desiro A."/>
            <person name="Na H."/>
            <person name="Kennedy M."/>
            <person name="Barry K."/>
            <person name="Grigoriev I.V."/>
            <person name="Miller A.N."/>
            <person name="O'Donnell K."/>
            <person name="Stajich J.E."/>
            <person name="Bonito G."/>
        </authorList>
    </citation>
    <scope>NUCLEOTIDE SEQUENCE</scope>
    <source>
        <strain evidence="4">REB-010B</strain>
    </source>
</reference>